<dbReference type="InterPro" id="IPR010982">
    <property type="entry name" value="Lambda_DNA-bd_dom_sf"/>
</dbReference>
<reference evidence="3" key="1">
    <citation type="submission" date="2016-10" db="EMBL/GenBank/DDBJ databases">
        <authorList>
            <person name="Varghese N."/>
            <person name="Submissions S."/>
        </authorList>
    </citation>
    <scope>NUCLEOTIDE SEQUENCE [LARGE SCALE GENOMIC DNA]</scope>
    <source>
        <strain evidence="3">DSM 45459</strain>
    </source>
</reference>
<dbReference type="RefSeq" id="WP_092521015.1">
    <property type="nucleotide sequence ID" value="NZ_FNKO01000001.1"/>
</dbReference>
<dbReference type="Proteomes" id="UP000199301">
    <property type="component" value="Unassembled WGS sequence"/>
</dbReference>
<feature type="domain" description="HTH cro/C1-type" evidence="1">
    <location>
        <begin position="19"/>
        <end position="76"/>
    </location>
</feature>
<dbReference type="SMART" id="SM00530">
    <property type="entry name" value="HTH_XRE"/>
    <property type="match status" value="1"/>
</dbReference>
<proteinExistence type="predicted"/>
<organism evidence="2 3">
    <name type="scientific">Actinopolyspora saharensis</name>
    <dbReference type="NCBI Taxonomy" id="995062"/>
    <lineage>
        <taxon>Bacteria</taxon>
        <taxon>Bacillati</taxon>
        <taxon>Actinomycetota</taxon>
        <taxon>Actinomycetes</taxon>
        <taxon>Actinopolysporales</taxon>
        <taxon>Actinopolysporaceae</taxon>
        <taxon>Actinopolyspora</taxon>
    </lineage>
</organism>
<evidence type="ECO:0000313" key="3">
    <source>
        <dbReference type="Proteomes" id="UP000199301"/>
    </source>
</evidence>
<evidence type="ECO:0000259" key="1">
    <source>
        <dbReference type="PROSITE" id="PS50943"/>
    </source>
</evidence>
<dbReference type="AlphaFoldDB" id="A0A1H0YWZ4"/>
<sequence>MAGLNEAHTPKARLLGAELRDLRKQAGYNGRQLAAELGITQTTISRYERGARTAPADYVARVLGMFGVTGQRYDELIEFAHSASEPNMITKSGIHRNLVEISEFERDASEIIHVAPLMVPGPLQTRAYATAVMGGLKPDERNLRVELRMARREALSPPRQITAYLTEHVLHGNLGGPEVMTEQLRHLLEIASRANVDVRVIPDGQREWTLAHEGAFVLYRFPKAAPIVHLEHYRGPAFLYDNEDVRSYERALDTLPDTAMSSDQSIELMTRVAEKLEGTTP</sequence>
<dbReference type="Pfam" id="PF19054">
    <property type="entry name" value="DUF5753"/>
    <property type="match status" value="1"/>
</dbReference>
<evidence type="ECO:0000313" key="2">
    <source>
        <dbReference type="EMBL" id="SDQ19739.1"/>
    </source>
</evidence>
<dbReference type="OrthoDB" id="3697769at2"/>
<gene>
    <name evidence="2" type="ORF">SAMN04489718_0721</name>
</gene>
<dbReference type="SUPFAM" id="SSF47413">
    <property type="entry name" value="lambda repressor-like DNA-binding domains"/>
    <property type="match status" value="1"/>
</dbReference>
<dbReference type="InterPro" id="IPR001387">
    <property type="entry name" value="Cro/C1-type_HTH"/>
</dbReference>
<dbReference type="PROSITE" id="PS50943">
    <property type="entry name" value="HTH_CROC1"/>
    <property type="match status" value="1"/>
</dbReference>
<keyword evidence="3" id="KW-1185">Reference proteome</keyword>
<dbReference type="GO" id="GO:0003677">
    <property type="term" value="F:DNA binding"/>
    <property type="evidence" value="ECO:0007669"/>
    <property type="project" value="InterPro"/>
</dbReference>
<protein>
    <submittedName>
        <fullName evidence="2">Helix-turn-helix</fullName>
    </submittedName>
</protein>
<dbReference type="Pfam" id="PF13560">
    <property type="entry name" value="HTH_31"/>
    <property type="match status" value="1"/>
</dbReference>
<dbReference type="EMBL" id="FNKO01000001">
    <property type="protein sequence ID" value="SDQ19739.1"/>
    <property type="molecule type" value="Genomic_DNA"/>
</dbReference>
<dbReference type="STRING" id="995062.SAMN04489718_0721"/>
<dbReference type="InterPro" id="IPR043917">
    <property type="entry name" value="DUF5753"/>
</dbReference>
<name>A0A1H0YWZ4_9ACTN</name>
<dbReference type="Gene3D" id="1.10.260.40">
    <property type="entry name" value="lambda repressor-like DNA-binding domains"/>
    <property type="match status" value="1"/>
</dbReference>
<accession>A0A1H0YWZ4</accession>
<dbReference type="CDD" id="cd00093">
    <property type="entry name" value="HTH_XRE"/>
    <property type="match status" value="1"/>
</dbReference>